<evidence type="ECO:0000256" key="3">
    <source>
        <dbReference type="ARBA" id="ARBA00023242"/>
    </source>
</evidence>
<keyword evidence="1 4" id="KW-0238">DNA-binding</keyword>
<dbReference type="SMART" id="SM00389">
    <property type="entry name" value="HOX"/>
    <property type="match status" value="1"/>
</dbReference>
<gene>
    <name evidence="7" type="ORF">BCR42DRAFT_335196</name>
</gene>
<sequence length="75" mass="8881">MTAAPIETDFQPTFYNPNEIKHRRRISSQQYGILEDEYQINTKPNASKRHYLAELLGMTPRTVQIWFQNKRAKAK</sequence>
<dbReference type="AlphaFoldDB" id="A0A1X2I3U7"/>
<feature type="non-terminal residue" evidence="7">
    <location>
        <position position="75"/>
    </location>
</feature>
<protein>
    <submittedName>
        <fullName evidence="7">Homeodomain-like protein</fullName>
    </submittedName>
</protein>
<evidence type="ECO:0000256" key="4">
    <source>
        <dbReference type="PROSITE-ProRule" id="PRU00108"/>
    </source>
</evidence>
<dbReference type="GO" id="GO:0000981">
    <property type="term" value="F:DNA-binding transcription factor activity, RNA polymerase II-specific"/>
    <property type="evidence" value="ECO:0007669"/>
    <property type="project" value="InterPro"/>
</dbReference>
<dbReference type="InterPro" id="IPR017970">
    <property type="entry name" value="Homeobox_CS"/>
</dbReference>
<evidence type="ECO:0000259" key="6">
    <source>
        <dbReference type="PROSITE" id="PS50071"/>
    </source>
</evidence>
<accession>A0A1X2I3U7</accession>
<dbReference type="GO" id="GO:0005634">
    <property type="term" value="C:nucleus"/>
    <property type="evidence" value="ECO:0007669"/>
    <property type="project" value="UniProtKB-SubCell"/>
</dbReference>
<dbReference type="EMBL" id="MCGE01000029">
    <property type="protein sequence ID" value="ORZ08876.1"/>
    <property type="molecule type" value="Genomic_DNA"/>
</dbReference>
<name>A0A1X2I3U7_9FUNG</name>
<dbReference type="SUPFAM" id="SSF46689">
    <property type="entry name" value="Homeodomain-like"/>
    <property type="match status" value="1"/>
</dbReference>
<keyword evidence="8" id="KW-1185">Reference proteome</keyword>
<comment type="subcellular location">
    <subcellularLocation>
        <location evidence="4 5">Nucleus</location>
    </subcellularLocation>
</comment>
<keyword evidence="2 4" id="KW-0371">Homeobox</keyword>
<evidence type="ECO:0000313" key="8">
    <source>
        <dbReference type="Proteomes" id="UP000193560"/>
    </source>
</evidence>
<evidence type="ECO:0000313" key="7">
    <source>
        <dbReference type="EMBL" id="ORZ08876.1"/>
    </source>
</evidence>
<comment type="caution">
    <text evidence="7">The sequence shown here is derived from an EMBL/GenBank/DDBJ whole genome shotgun (WGS) entry which is preliminary data.</text>
</comment>
<dbReference type="CDD" id="cd00086">
    <property type="entry name" value="homeodomain"/>
    <property type="match status" value="1"/>
</dbReference>
<dbReference type="InterPro" id="IPR051000">
    <property type="entry name" value="Homeobox_DNA-bind_prot"/>
</dbReference>
<dbReference type="InterPro" id="IPR009057">
    <property type="entry name" value="Homeodomain-like_sf"/>
</dbReference>
<dbReference type="PROSITE" id="PS50071">
    <property type="entry name" value="HOMEOBOX_2"/>
    <property type="match status" value="1"/>
</dbReference>
<keyword evidence="3 4" id="KW-0539">Nucleus</keyword>
<dbReference type="InterPro" id="IPR001356">
    <property type="entry name" value="HD"/>
</dbReference>
<evidence type="ECO:0000256" key="1">
    <source>
        <dbReference type="ARBA" id="ARBA00023125"/>
    </source>
</evidence>
<dbReference type="Proteomes" id="UP000193560">
    <property type="component" value="Unassembled WGS sequence"/>
</dbReference>
<dbReference type="GO" id="GO:0000978">
    <property type="term" value="F:RNA polymerase II cis-regulatory region sequence-specific DNA binding"/>
    <property type="evidence" value="ECO:0007669"/>
    <property type="project" value="TreeGrafter"/>
</dbReference>
<proteinExistence type="predicted"/>
<dbReference type="STRING" id="90262.A0A1X2I3U7"/>
<dbReference type="OrthoDB" id="6159439at2759"/>
<dbReference type="PROSITE" id="PS00027">
    <property type="entry name" value="HOMEOBOX_1"/>
    <property type="match status" value="1"/>
</dbReference>
<dbReference type="PANTHER" id="PTHR24324:SF9">
    <property type="entry name" value="HOMEOBOX DOMAIN-CONTAINING PROTEIN"/>
    <property type="match status" value="1"/>
</dbReference>
<dbReference type="Gene3D" id="1.10.10.60">
    <property type="entry name" value="Homeodomain-like"/>
    <property type="match status" value="1"/>
</dbReference>
<dbReference type="PANTHER" id="PTHR24324">
    <property type="entry name" value="HOMEOBOX PROTEIN HHEX"/>
    <property type="match status" value="1"/>
</dbReference>
<evidence type="ECO:0000256" key="2">
    <source>
        <dbReference type="ARBA" id="ARBA00023155"/>
    </source>
</evidence>
<reference evidence="7 8" key="1">
    <citation type="submission" date="2016-07" db="EMBL/GenBank/DDBJ databases">
        <title>Pervasive Adenine N6-methylation of Active Genes in Fungi.</title>
        <authorList>
            <consortium name="DOE Joint Genome Institute"/>
            <person name="Mondo S.J."/>
            <person name="Dannebaum R.O."/>
            <person name="Kuo R.C."/>
            <person name="Labutti K."/>
            <person name="Haridas S."/>
            <person name="Kuo A."/>
            <person name="Salamov A."/>
            <person name="Ahrendt S.R."/>
            <person name="Lipzen A."/>
            <person name="Sullivan W."/>
            <person name="Andreopoulos W.B."/>
            <person name="Clum A."/>
            <person name="Lindquist E."/>
            <person name="Daum C."/>
            <person name="Ramamoorthy G.K."/>
            <person name="Gryganskyi A."/>
            <person name="Culley D."/>
            <person name="Magnuson J.K."/>
            <person name="James T.Y."/>
            <person name="O'Malley M.A."/>
            <person name="Stajich J.E."/>
            <person name="Spatafora J.W."/>
            <person name="Visel A."/>
            <person name="Grigoriev I.V."/>
        </authorList>
    </citation>
    <scope>NUCLEOTIDE SEQUENCE [LARGE SCALE GENOMIC DNA]</scope>
    <source>
        <strain evidence="7 8">NRRL 1336</strain>
    </source>
</reference>
<dbReference type="Pfam" id="PF00046">
    <property type="entry name" value="Homeodomain"/>
    <property type="match status" value="1"/>
</dbReference>
<feature type="domain" description="Homeobox" evidence="6">
    <location>
        <begin position="17"/>
        <end position="75"/>
    </location>
</feature>
<organism evidence="7 8">
    <name type="scientific">Absidia repens</name>
    <dbReference type="NCBI Taxonomy" id="90262"/>
    <lineage>
        <taxon>Eukaryota</taxon>
        <taxon>Fungi</taxon>
        <taxon>Fungi incertae sedis</taxon>
        <taxon>Mucoromycota</taxon>
        <taxon>Mucoromycotina</taxon>
        <taxon>Mucoromycetes</taxon>
        <taxon>Mucorales</taxon>
        <taxon>Cunninghamellaceae</taxon>
        <taxon>Absidia</taxon>
    </lineage>
</organism>
<dbReference type="GO" id="GO:0030154">
    <property type="term" value="P:cell differentiation"/>
    <property type="evidence" value="ECO:0007669"/>
    <property type="project" value="TreeGrafter"/>
</dbReference>
<evidence type="ECO:0000256" key="5">
    <source>
        <dbReference type="RuleBase" id="RU000682"/>
    </source>
</evidence>